<dbReference type="SUPFAM" id="SSF50630">
    <property type="entry name" value="Acid proteases"/>
    <property type="match status" value="1"/>
</dbReference>
<dbReference type="EMBL" id="CAJVPZ010045466">
    <property type="protein sequence ID" value="CAG8769378.1"/>
    <property type="molecule type" value="Genomic_DNA"/>
</dbReference>
<dbReference type="AlphaFoldDB" id="A0A9N9NYX8"/>
<feature type="non-terminal residue" evidence="2">
    <location>
        <position position="1"/>
    </location>
</feature>
<name>A0A9N9NYX8_9GLOM</name>
<dbReference type="InterPro" id="IPR033121">
    <property type="entry name" value="PEPTIDASE_A1"/>
</dbReference>
<evidence type="ECO:0000259" key="1">
    <source>
        <dbReference type="PROSITE" id="PS51767"/>
    </source>
</evidence>
<organism evidence="2 3">
    <name type="scientific">Racocetra fulgida</name>
    <dbReference type="NCBI Taxonomy" id="60492"/>
    <lineage>
        <taxon>Eukaryota</taxon>
        <taxon>Fungi</taxon>
        <taxon>Fungi incertae sedis</taxon>
        <taxon>Mucoromycota</taxon>
        <taxon>Glomeromycotina</taxon>
        <taxon>Glomeromycetes</taxon>
        <taxon>Diversisporales</taxon>
        <taxon>Gigasporaceae</taxon>
        <taxon>Racocetra</taxon>
    </lineage>
</organism>
<dbReference type="Proteomes" id="UP000789396">
    <property type="component" value="Unassembled WGS sequence"/>
</dbReference>
<dbReference type="OrthoDB" id="15189at2759"/>
<gene>
    <name evidence="2" type="ORF">RFULGI_LOCUS14945</name>
</gene>
<protein>
    <submittedName>
        <fullName evidence="2">1373_t:CDS:1</fullName>
    </submittedName>
</protein>
<sequence>YNKVSTINGKYVNWMTNMDDISINGKKLKYKIKSAVFDPSLNCVYMSSGNAEAYHKLINGTSQICNDVACVYTVPCNSTDRVEYIFNGINYPSSLISGNVNNISCVSAVQGGADSDDILLVGEPFLKEVYTVYNIKDFTIGLAPASKT</sequence>
<evidence type="ECO:0000313" key="2">
    <source>
        <dbReference type="EMBL" id="CAG8769378.1"/>
    </source>
</evidence>
<dbReference type="Gene3D" id="2.40.70.10">
    <property type="entry name" value="Acid Proteases"/>
    <property type="match status" value="1"/>
</dbReference>
<feature type="domain" description="Peptidase A1" evidence="1">
    <location>
        <begin position="1"/>
        <end position="143"/>
    </location>
</feature>
<dbReference type="Pfam" id="PF00026">
    <property type="entry name" value="Asp"/>
    <property type="match status" value="1"/>
</dbReference>
<feature type="non-terminal residue" evidence="2">
    <location>
        <position position="148"/>
    </location>
</feature>
<reference evidence="2" key="1">
    <citation type="submission" date="2021-06" db="EMBL/GenBank/DDBJ databases">
        <authorList>
            <person name="Kallberg Y."/>
            <person name="Tangrot J."/>
            <person name="Rosling A."/>
        </authorList>
    </citation>
    <scope>NUCLEOTIDE SEQUENCE</scope>
    <source>
        <strain evidence="2">IN212</strain>
    </source>
</reference>
<keyword evidence="3" id="KW-1185">Reference proteome</keyword>
<dbReference type="PROSITE" id="PS51767">
    <property type="entry name" value="PEPTIDASE_A1"/>
    <property type="match status" value="1"/>
</dbReference>
<proteinExistence type="predicted"/>
<comment type="caution">
    <text evidence="2">The sequence shown here is derived from an EMBL/GenBank/DDBJ whole genome shotgun (WGS) entry which is preliminary data.</text>
</comment>
<accession>A0A9N9NYX8</accession>
<dbReference type="InterPro" id="IPR021109">
    <property type="entry name" value="Peptidase_aspartic_dom_sf"/>
</dbReference>
<evidence type="ECO:0000313" key="3">
    <source>
        <dbReference type="Proteomes" id="UP000789396"/>
    </source>
</evidence>